<keyword evidence="3" id="KW-1185">Reference proteome</keyword>
<name>A0ABT5B6K3_9BACT</name>
<accession>A0ABT5B6K3</accession>
<gene>
    <name evidence="2" type="ORF">POL58_16535</name>
</gene>
<sequence length="73" mass="7787">MAARNGGPRGAALPGEDGFLTGGFDGEIDRWSFTDTVEQERLPIPDEPPGSIEPPLETPPKVREAVAKLAWAT</sequence>
<feature type="region of interest" description="Disordered" evidence="1">
    <location>
        <begin position="1"/>
        <end position="27"/>
    </location>
</feature>
<evidence type="ECO:0000256" key="1">
    <source>
        <dbReference type="SAM" id="MobiDB-lite"/>
    </source>
</evidence>
<dbReference type="Proteomes" id="UP001217838">
    <property type="component" value="Unassembled WGS sequence"/>
</dbReference>
<proteinExistence type="predicted"/>
<evidence type="ECO:0000313" key="3">
    <source>
        <dbReference type="Proteomes" id="UP001217838"/>
    </source>
</evidence>
<evidence type="ECO:0000313" key="2">
    <source>
        <dbReference type="EMBL" id="MDC0669363.1"/>
    </source>
</evidence>
<protein>
    <submittedName>
        <fullName evidence="2">Uncharacterized protein</fullName>
    </submittedName>
</protein>
<dbReference type="RefSeq" id="WP_271999180.1">
    <property type="nucleotide sequence ID" value="NZ_JAQNDN010000007.1"/>
</dbReference>
<reference evidence="2 3" key="1">
    <citation type="submission" date="2022-11" db="EMBL/GenBank/DDBJ databases">
        <title>Minimal conservation of predation-associated metabolite biosynthetic gene clusters underscores biosynthetic potential of Myxococcota including descriptions for ten novel species: Archangium lansinium sp. nov., Myxococcus landrumus sp. nov., Nannocystis bai.</title>
        <authorList>
            <person name="Ahearne A."/>
            <person name="Stevens C."/>
            <person name="Dowd S."/>
        </authorList>
    </citation>
    <scope>NUCLEOTIDE SEQUENCE [LARGE SCALE GENOMIC DNA]</scope>
    <source>
        <strain evidence="2 3">NCELM</strain>
    </source>
</reference>
<organism evidence="2 3">
    <name type="scientific">Nannocystis radixulma</name>
    <dbReference type="NCBI Taxonomy" id="2995305"/>
    <lineage>
        <taxon>Bacteria</taxon>
        <taxon>Pseudomonadati</taxon>
        <taxon>Myxococcota</taxon>
        <taxon>Polyangia</taxon>
        <taxon>Nannocystales</taxon>
        <taxon>Nannocystaceae</taxon>
        <taxon>Nannocystis</taxon>
    </lineage>
</organism>
<comment type="caution">
    <text evidence="2">The sequence shown here is derived from an EMBL/GenBank/DDBJ whole genome shotgun (WGS) entry which is preliminary data.</text>
</comment>
<dbReference type="EMBL" id="JAQNDN010000007">
    <property type="protein sequence ID" value="MDC0669363.1"/>
    <property type="molecule type" value="Genomic_DNA"/>
</dbReference>